<dbReference type="Proteomes" id="UP000282060">
    <property type="component" value="Unassembled WGS sequence"/>
</dbReference>
<sequence>METRLSRYILLLILLVVIGLLVHEEKNSGSGLTPSQIAFELFAANRYKAGLFCREKGWDFCDKWADYPRSQFSSVNAALPHESTEFNLTGVKPYPMVQEFSSDSQSRLVVNEVHTSSDNSSALCAEPMAKTVKQDKPKQQIYSWTDDKGQVHFTDDARQGDQHNLSLTSYQDPEYSFDLAVKSTGGRLPLAFKDKITAAIKKVSEIYEVYLPTSGTVPVSVNLTLATTKGSYQKLQSQYAPGLGPSQGFYQAQYNMAAVWHRSDKQAYQTSVHETVHVINARLFGPTPRWFNEGLTEYFEGIRMSGYAAKIPPREWKRAFSGKSVSLDTLFSAKQETWAGSQQTMLYSQSHSLVHFLMSTPKGKISMKALLAHLVETRCAPSDYASILNNYPGGLKRLQADWVSWMNSERYRTQSF</sequence>
<dbReference type="Pfam" id="PF13511">
    <property type="entry name" value="DUF4124"/>
    <property type="match status" value="1"/>
</dbReference>
<proteinExistence type="predicted"/>
<organism evidence="2 3">
    <name type="scientific">Shewanella atlantica</name>
    <dbReference type="NCBI Taxonomy" id="271099"/>
    <lineage>
        <taxon>Bacteria</taxon>
        <taxon>Pseudomonadati</taxon>
        <taxon>Pseudomonadota</taxon>
        <taxon>Gammaproteobacteria</taxon>
        <taxon>Alteromonadales</taxon>
        <taxon>Shewanellaceae</taxon>
        <taxon>Shewanella</taxon>
    </lineage>
</organism>
<protein>
    <submittedName>
        <fullName evidence="2">DUF4124 domain-containing protein</fullName>
    </submittedName>
</protein>
<accession>A0A3S0IGK6</accession>
<evidence type="ECO:0000259" key="1">
    <source>
        <dbReference type="Pfam" id="PF13511"/>
    </source>
</evidence>
<name>A0A3S0IGK6_9GAMM</name>
<dbReference type="InterPro" id="IPR025392">
    <property type="entry name" value="DUF4124"/>
</dbReference>
<dbReference type="EMBL" id="RXNV01000002">
    <property type="protein sequence ID" value="RTR33454.1"/>
    <property type="molecule type" value="Genomic_DNA"/>
</dbReference>
<feature type="domain" description="DUF4124" evidence="1">
    <location>
        <begin position="139"/>
        <end position="172"/>
    </location>
</feature>
<dbReference type="AlphaFoldDB" id="A0A3S0IGK6"/>
<gene>
    <name evidence="2" type="ORF">EKG39_06900</name>
</gene>
<evidence type="ECO:0000313" key="2">
    <source>
        <dbReference type="EMBL" id="RTR33454.1"/>
    </source>
</evidence>
<keyword evidence="3" id="KW-1185">Reference proteome</keyword>
<dbReference type="OrthoDB" id="256673at2"/>
<reference evidence="2 3" key="1">
    <citation type="submission" date="2018-12" db="EMBL/GenBank/DDBJ databases">
        <authorList>
            <person name="Yu L."/>
        </authorList>
    </citation>
    <scope>NUCLEOTIDE SEQUENCE [LARGE SCALE GENOMIC DNA]</scope>
    <source>
        <strain evidence="2 3">HAW-EB5</strain>
    </source>
</reference>
<comment type="caution">
    <text evidence="2">The sequence shown here is derived from an EMBL/GenBank/DDBJ whole genome shotgun (WGS) entry which is preliminary data.</text>
</comment>
<dbReference type="RefSeq" id="WP_126505009.1">
    <property type="nucleotide sequence ID" value="NZ_RXNV01000002.1"/>
</dbReference>
<evidence type="ECO:0000313" key="3">
    <source>
        <dbReference type="Proteomes" id="UP000282060"/>
    </source>
</evidence>